<protein>
    <submittedName>
        <fullName evidence="3">Carbohydrate sulfotransferase 1</fullName>
    </submittedName>
</protein>
<sequence length="619" mass="70785">MLDDFRRIVREVIRDEIAMLRSEILSAIAPIKASLSECSEKVKEVEGSMNVFDARLAGVESACNLLASENNKLLAKIDDLENRSRRNNLRVVGIPEGMEEGRPGEFMSSFFQEVFGQECLESDSPPVLDRVHRSSAAKPREGERPRPFILRVHHFQAKERLLRLSREKGKLIFHGKRVFIFPDFSADLVKRRAAYNEVRALLRSAKSAGTPFGPQCSVIYYLLMFLGSSWPTVLCYLLRVLGAFHEYQWRSPCDEGHESPGPFHSHARKHIILFATTRSGSSFTGQLFNQHPDIFYLFEPLYHVQQAFTNSSARLRKILDRRALLGACRDLLHNLYNCDFHFLENYIKPEPRDHATGSFFRRGSSSALCSPPVCEDSPDTQEPDEIWCSKKCRSLNLTLAGRACQDRGHMAIKTVRIPEIKDLKILSEDPRLNLKIVHLVRDPRGILASRMIAFLDQFRAWKIWNATGRKPHYVDLSQITRTCKDLSDSAETGFSKPTWLKGRYMLVRYEDLAKEPVEKAKEIYKFIGLDMDPKILTWILHNTNGSNAPDGNYKFTTTRNSKATAESWRLNLSFHIVQTVQNLCNTTLSQLGYRIVNSVADLRNMSNSVVEPRTFLPFL</sequence>
<dbReference type="Gene3D" id="3.40.50.300">
    <property type="entry name" value="P-loop containing nucleotide triphosphate hydrolases"/>
    <property type="match status" value="1"/>
</dbReference>
<dbReference type="GO" id="GO:0006044">
    <property type="term" value="P:N-acetylglucosamine metabolic process"/>
    <property type="evidence" value="ECO:0007669"/>
    <property type="project" value="TreeGrafter"/>
</dbReference>
<gene>
    <name evidence="3" type="ORF">EOD39_1323</name>
</gene>
<dbReference type="Gene3D" id="3.30.70.1820">
    <property type="entry name" value="L1 transposable element, RRM domain"/>
    <property type="match status" value="1"/>
</dbReference>
<dbReference type="AlphaFoldDB" id="A0A444UDX1"/>
<evidence type="ECO:0000313" key="3">
    <source>
        <dbReference type="EMBL" id="RXM33384.1"/>
    </source>
</evidence>
<dbReference type="InterPro" id="IPR027417">
    <property type="entry name" value="P-loop_NTPase"/>
</dbReference>
<dbReference type="InterPro" id="IPR051135">
    <property type="entry name" value="Gal/GlcNAc/GalNAc_ST"/>
</dbReference>
<evidence type="ECO:0000259" key="2">
    <source>
        <dbReference type="Pfam" id="PF00685"/>
    </source>
</evidence>
<dbReference type="Proteomes" id="UP000289886">
    <property type="component" value="Unassembled WGS sequence"/>
</dbReference>
<reference evidence="3 4" key="1">
    <citation type="submission" date="2019-01" db="EMBL/GenBank/DDBJ databases">
        <title>Draft Genome and Complete Hox-Cluster Characterization of the Sterlet Sturgeon (Acipenser ruthenus).</title>
        <authorList>
            <person name="Wei Q."/>
        </authorList>
    </citation>
    <scope>NUCLEOTIDE SEQUENCE [LARGE SCALE GENOMIC DNA]</scope>
    <source>
        <strain evidence="3">WHYD16114868_AA</strain>
        <tissue evidence="3">Blood</tissue>
    </source>
</reference>
<keyword evidence="1" id="KW-0175">Coiled coil</keyword>
<accession>A0A444UDX1</accession>
<name>A0A444UDX1_ACIRT</name>
<feature type="coiled-coil region" evidence="1">
    <location>
        <begin position="63"/>
        <end position="90"/>
    </location>
</feature>
<dbReference type="GO" id="GO:0001517">
    <property type="term" value="F:N-acetylglucosamine 6-O-sulfotransferase activity"/>
    <property type="evidence" value="ECO:0007669"/>
    <property type="project" value="TreeGrafter"/>
</dbReference>
<dbReference type="GO" id="GO:0006790">
    <property type="term" value="P:sulfur compound metabolic process"/>
    <property type="evidence" value="ECO:0007669"/>
    <property type="project" value="TreeGrafter"/>
</dbReference>
<organism evidence="3 4">
    <name type="scientific">Acipenser ruthenus</name>
    <name type="common">Sterlet sturgeon</name>
    <dbReference type="NCBI Taxonomy" id="7906"/>
    <lineage>
        <taxon>Eukaryota</taxon>
        <taxon>Metazoa</taxon>
        <taxon>Chordata</taxon>
        <taxon>Craniata</taxon>
        <taxon>Vertebrata</taxon>
        <taxon>Euteleostomi</taxon>
        <taxon>Actinopterygii</taxon>
        <taxon>Chondrostei</taxon>
        <taxon>Acipenseriformes</taxon>
        <taxon>Acipenseridae</taxon>
        <taxon>Acipenser</taxon>
    </lineage>
</organism>
<feature type="domain" description="Sulfotransferase" evidence="2">
    <location>
        <begin position="269"/>
        <end position="591"/>
    </location>
</feature>
<keyword evidence="4" id="KW-1185">Reference proteome</keyword>
<keyword evidence="3" id="KW-0808">Transferase</keyword>
<dbReference type="PANTHER" id="PTHR10704:SF66">
    <property type="entry name" value="SULFOTRANSFERASE"/>
    <property type="match status" value="1"/>
</dbReference>
<dbReference type="SUPFAM" id="SSF52540">
    <property type="entry name" value="P-loop containing nucleoside triphosphate hydrolases"/>
    <property type="match status" value="1"/>
</dbReference>
<dbReference type="PANTHER" id="PTHR10704">
    <property type="entry name" value="CARBOHYDRATE SULFOTRANSFERASE"/>
    <property type="match status" value="1"/>
</dbReference>
<evidence type="ECO:0000256" key="1">
    <source>
        <dbReference type="SAM" id="Coils"/>
    </source>
</evidence>
<dbReference type="EMBL" id="SCEB01214758">
    <property type="protein sequence ID" value="RXM33384.1"/>
    <property type="molecule type" value="Genomic_DNA"/>
</dbReference>
<evidence type="ECO:0000313" key="4">
    <source>
        <dbReference type="Proteomes" id="UP000289886"/>
    </source>
</evidence>
<dbReference type="InterPro" id="IPR000863">
    <property type="entry name" value="Sulfotransferase_dom"/>
</dbReference>
<dbReference type="Pfam" id="PF00685">
    <property type="entry name" value="Sulfotransfer_1"/>
    <property type="match status" value="1"/>
</dbReference>
<proteinExistence type="predicted"/>
<comment type="caution">
    <text evidence="3">The sequence shown here is derived from an EMBL/GenBank/DDBJ whole genome shotgun (WGS) entry which is preliminary data.</text>
</comment>